<dbReference type="Proteomes" id="UP000801492">
    <property type="component" value="Unassembled WGS sequence"/>
</dbReference>
<dbReference type="OrthoDB" id="5950649at2759"/>
<dbReference type="InterPro" id="IPR052876">
    <property type="entry name" value="Insect_Hormone_Regulators"/>
</dbReference>
<dbReference type="Gene3D" id="2.10.90.10">
    <property type="entry name" value="Cystine-knot cytokines"/>
    <property type="match status" value="1"/>
</dbReference>
<dbReference type="PANTHER" id="PTHR39940:SF1">
    <property type="entry name" value="PROTHORACICOTROPIC HORMONE, ISOFORM F"/>
    <property type="match status" value="1"/>
</dbReference>
<sequence>KKTAPIFQSHPGLACRCGGEHTYKDLGLHYYPRYVPTVICKPGGCYAGFQCRPKKYNITVLRKKGIEEVVGKESNSESFPELLKEFFIPEIHTVAVACECTP</sequence>
<evidence type="ECO:0000313" key="2">
    <source>
        <dbReference type="Proteomes" id="UP000801492"/>
    </source>
</evidence>
<dbReference type="AlphaFoldDB" id="A0A8K0GB34"/>
<dbReference type="EMBL" id="VTPC01008345">
    <property type="protein sequence ID" value="KAF2892949.1"/>
    <property type="molecule type" value="Genomic_DNA"/>
</dbReference>
<proteinExistence type="predicted"/>
<protein>
    <submittedName>
        <fullName evidence="1">Uncharacterized protein</fullName>
    </submittedName>
</protein>
<accession>A0A8K0GB34</accession>
<keyword evidence="2" id="KW-1185">Reference proteome</keyword>
<dbReference type="GO" id="GO:0005102">
    <property type="term" value="F:signaling receptor binding"/>
    <property type="evidence" value="ECO:0007669"/>
    <property type="project" value="TreeGrafter"/>
</dbReference>
<organism evidence="1 2">
    <name type="scientific">Ignelater luminosus</name>
    <name type="common">Cucubano</name>
    <name type="synonym">Pyrophorus luminosus</name>
    <dbReference type="NCBI Taxonomy" id="2038154"/>
    <lineage>
        <taxon>Eukaryota</taxon>
        <taxon>Metazoa</taxon>
        <taxon>Ecdysozoa</taxon>
        <taxon>Arthropoda</taxon>
        <taxon>Hexapoda</taxon>
        <taxon>Insecta</taxon>
        <taxon>Pterygota</taxon>
        <taxon>Neoptera</taxon>
        <taxon>Endopterygota</taxon>
        <taxon>Coleoptera</taxon>
        <taxon>Polyphaga</taxon>
        <taxon>Elateriformia</taxon>
        <taxon>Elateroidea</taxon>
        <taxon>Elateridae</taxon>
        <taxon>Agrypninae</taxon>
        <taxon>Pyrophorini</taxon>
        <taxon>Ignelater</taxon>
    </lineage>
</organism>
<dbReference type="PANTHER" id="PTHR39940">
    <property type="entry name" value="PROTHORACICOTROPIC HORMONE, ISOFORM F"/>
    <property type="match status" value="1"/>
</dbReference>
<gene>
    <name evidence="1" type="ORF">ILUMI_13224</name>
</gene>
<comment type="caution">
    <text evidence="1">The sequence shown here is derived from an EMBL/GenBank/DDBJ whole genome shotgun (WGS) entry which is preliminary data.</text>
</comment>
<dbReference type="InterPro" id="IPR029034">
    <property type="entry name" value="Cystine-knot_cytokine"/>
</dbReference>
<name>A0A8K0GB34_IGNLU</name>
<evidence type="ECO:0000313" key="1">
    <source>
        <dbReference type="EMBL" id="KAF2892949.1"/>
    </source>
</evidence>
<dbReference type="SUPFAM" id="SSF57501">
    <property type="entry name" value="Cystine-knot cytokines"/>
    <property type="match status" value="1"/>
</dbReference>
<reference evidence="1" key="1">
    <citation type="submission" date="2019-08" db="EMBL/GenBank/DDBJ databases">
        <title>The genome of the North American firefly Photinus pyralis.</title>
        <authorList>
            <consortium name="Photinus pyralis genome working group"/>
            <person name="Fallon T.R."/>
            <person name="Sander Lower S.E."/>
            <person name="Weng J.-K."/>
        </authorList>
    </citation>
    <scope>NUCLEOTIDE SEQUENCE</scope>
    <source>
        <strain evidence="1">TRF0915ILg1</strain>
        <tissue evidence="1">Whole body</tissue>
    </source>
</reference>
<feature type="non-terminal residue" evidence="1">
    <location>
        <position position="102"/>
    </location>
</feature>